<dbReference type="KEGG" id="pter:C2L65_29985"/>
<evidence type="ECO:0000256" key="1">
    <source>
        <dbReference type="SAM" id="MobiDB-lite"/>
    </source>
</evidence>
<name>A0A2I8EWJ5_9BURK</name>
<dbReference type="EMBL" id="CP026113">
    <property type="protein sequence ID" value="AUT63983.1"/>
    <property type="molecule type" value="Genomic_DNA"/>
</dbReference>
<organism evidence="2 3">
    <name type="scientific">Paraburkholderia terrae</name>
    <dbReference type="NCBI Taxonomy" id="311230"/>
    <lineage>
        <taxon>Bacteria</taxon>
        <taxon>Pseudomonadati</taxon>
        <taxon>Pseudomonadota</taxon>
        <taxon>Betaproteobacteria</taxon>
        <taxon>Burkholderiales</taxon>
        <taxon>Burkholderiaceae</taxon>
        <taxon>Paraburkholderia</taxon>
    </lineage>
</organism>
<reference evidence="2 3" key="1">
    <citation type="submission" date="2018-01" db="EMBL/GenBank/DDBJ databases">
        <title>Species boundaries and ecological features among Paraburkholderia terrae DSMZ17804T, P. hospita DSMZ17164T and P. caribensis DSMZ13236T.</title>
        <authorList>
            <person name="Pratama A.A."/>
        </authorList>
    </citation>
    <scope>NUCLEOTIDE SEQUENCE [LARGE SCALE GENOMIC DNA]</scope>
    <source>
        <strain evidence="2 3">DSM 17804</strain>
    </source>
</reference>
<accession>A0A2I8EWJ5</accession>
<protein>
    <submittedName>
        <fullName evidence="2">Uncharacterized protein</fullName>
    </submittedName>
</protein>
<proteinExistence type="predicted"/>
<evidence type="ECO:0000313" key="2">
    <source>
        <dbReference type="EMBL" id="AUT63983.1"/>
    </source>
</evidence>
<evidence type="ECO:0000313" key="3">
    <source>
        <dbReference type="Proteomes" id="UP000243502"/>
    </source>
</evidence>
<feature type="compositionally biased region" description="Polar residues" evidence="1">
    <location>
        <begin position="64"/>
        <end position="79"/>
    </location>
</feature>
<gene>
    <name evidence="2" type="ORF">C2L65_29985</name>
</gene>
<sequence length="79" mass="8954">MKHVGITRMPAQTLEQPNRPRHEGKSRMPAQRPKHQPATPAPRRLNPHGSRRAFPRRHSRILLTDSSLRPGTTSIRAPA</sequence>
<dbReference type="Proteomes" id="UP000243502">
    <property type="component" value="Chromosome 3"/>
</dbReference>
<feature type="compositionally biased region" description="Basic residues" evidence="1">
    <location>
        <begin position="45"/>
        <end position="60"/>
    </location>
</feature>
<feature type="region of interest" description="Disordered" evidence="1">
    <location>
        <begin position="1"/>
        <end position="79"/>
    </location>
</feature>
<dbReference type="AlphaFoldDB" id="A0A2I8EWJ5"/>